<accession>A0A0F5FQB8</accession>
<evidence type="ECO:0000313" key="1">
    <source>
        <dbReference type="EMBL" id="KKB11064.1"/>
    </source>
</evidence>
<dbReference type="EMBL" id="JZEX01000124">
    <property type="protein sequence ID" value="KKB11064.1"/>
    <property type="molecule type" value="Genomic_DNA"/>
</dbReference>
<gene>
    <name evidence="1" type="ORF">VE25_14895</name>
</gene>
<dbReference type="RefSeq" id="WP_046109423.1">
    <property type="nucleotide sequence ID" value="NZ_JZEX01000124.1"/>
</dbReference>
<sequence>MTDPYADQSASLTSPASGAFAIEPHDANALPLTTRALYVGIGGDLVVEMQWGAVVSFANVPDGALLPVRVDKVLAATTAASIVGLV</sequence>
<comment type="caution">
    <text evidence="1">The sequence shown here is derived from an EMBL/GenBank/DDBJ whole genome shotgun (WGS) entry which is preliminary data.</text>
</comment>
<name>A0A0F5FQB8_9HYPH</name>
<protein>
    <submittedName>
        <fullName evidence="1">Uncharacterized protein</fullName>
    </submittedName>
</protein>
<organism evidence="1 2">
    <name type="scientific">Devosia geojensis</name>
    <dbReference type="NCBI Taxonomy" id="443610"/>
    <lineage>
        <taxon>Bacteria</taxon>
        <taxon>Pseudomonadati</taxon>
        <taxon>Pseudomonadota</taxon>
        <taxon>Alphaproteobacteria</taxon>
        <taxon>Hyphomicrobiales</taxon>
        <taxon>Devosiaceae</taxon>
        <taxon>Devosia</taxon>
    </lineage>
</organism>
<dbReference type="OrthoDB" id="7916272at2"/>
<keyword evidence="2" id="KW-1185">Reference proteome</keyword>
<dbReference type="Proteomes" id="UP000033632">
    <property type="component" value="Unassembled WGS sequence"/>
</dbReference>
<evidence type="ECO:0000313" key="2">
    <source>
        <dbReference type="Proteomes" id="UP000033632"/>
    </source>
</evidence>
<dbReference type="STRING" id="443610.VE25_14895"/>
<reference evidence="1 2" key="1">
    <citation type="submission" date="2015-03" db="EMBL/GenBank/DDBJ databases">
        <authorList>
            <person name="Hassan Y.I."/>
            <person name="Lepp D."/>
            <person name="Li X.-Z."/>
            <person name="Zhou T."/>
        </authorList>
    </citation>
    <scope>NUCLEOTIDE SEQUENCE [LARGE SCALE GENOMIC DNA]</scope>
    <source>
        <strain evidence="1 2">BD-c194</strain>
    </source>
</reference>
<dbReference type="PATRIC" id="fig|443610.3.peg.1248"/>
<dbReference type="AlphaFoldDB" id="A0A0F5FQB8"/>
<proteinExistence type="predicted"/>